<dbReference type="Pfam" id="PF00581">
    <property type="entry name" value="Rhodanese"/>
    <property type="match status" value="1"/>
</dbReference>
<evidence type="ECO:0000256" key="6">
    <source>
        <dbReference type="ARBA" id="ARBA00022801"/>
    </source>
</evidence>
<dbReference type="PROSITE" id="PS50235">
    <property type="entry name" value="USP_3"/>
    <property type="match status" value="1"/>
</dbReference>
<dbReference type="RefSeq" id="XP_060283967.1">
    <property type="nucleotide sequence ID" value="XM_060431451.1"/>
</dbReference>
<evidence type="ECO:0000256" key="2">
    <source>
        <dbReference type="ARBA" id="ARBA00009085"/>
    </source>
</evidence>
<dbReference type="InterPro" id="IPR001394">
    <property type="entry name" value="Peptidase_C19_UCH"/>
</dbReference>
<feature type="region of interest" description="Disordered" evidence="8">
    <location>
        <begin position="323"/>
        <end position="355"/>
    </location>
</feature>
<dbReference type="SUPFAM" id="SSF54001">
    <property type="entry name" value="Cysteine proteinases"/>
    <property type="match status" value="1"/>
</dbReference>
<dbReference type="GO" id="GO:0006508">
    <property type="term" value="P:proteolysis"/>
    <property type="evidence" value="ECO:0007669"/>
    <property type="project" value="UniProtKB-KW"/>
</dbReference>
<dbReference type="Gene3D" id="3.40.250.10">
    <property type="entry name" value="Rhodanese-like domain"/>
    <property type="match status" value="1"/>
</dbReference>
<reference evidence="11" key="1">
    <citation type="submission" date="2023-06" db="EMBL/GenBank/DDBJ databases">
        <title>Genome-scale phylogeny and comparative genomics of the fungal order Sordariales.</title>
        <authorList>
            <consortium name="Lawrence Berkeley National Laboratory"/>
            <person name="Hensen N."/>
            <person name="Bonometti L."/>
            <person name="Westerberg I."/>
            <person name="Brannstrom I.O."/>
            <person name="Guillou S."/>
            <person name="Cros-Aarteil S."/>
            <person name="Calhoun S."/>
            <person name="Haridas S."/>
            <person name="Kuo A."/>
            <person name="Mondo S."/>
            <person name="Pangilinan J."/>
            <person name="Riley R."/>
            <person name="Labutti K."/>
            <person name="Andreopoulos B."/>
            <person name="Lipzen A."/>
            <person name="Chen C."/>
            <person name="Yanf M."/>
            <person name="Daum C."/>
            <person name="Ng V."/>
            <person name="Clum A."/>
            <person name="Steindorff A."/>
            <person name="Ohm R."/>
            <person name="Martin F."/>
            <person name="Silar P."/>
            <person name="Natvig D."/>
            <person name="Lalanne C."/>
            <person name="Gautier V."/>
            <person name="Ament-Velasquez S.L."/>
            <person name="Kruys A."/>
            <person name="Hutchinson M.I."/>
            <person name="Powell A.J."/>
            <person name="Barry K."/>
            <person name="Miller A.N."/>
            <person name="Grigoriev I.V."/>
            <person name="Debuchy R."/>
            <person name="Gladieux P."/>
            <person name="Thoren M.H."/>
            <person name="Johannesson H."/>
        </authorList>
    </citation>
    <scope>NUCLEOTIDE SEQUENCE</scope>
    <source>
        <strain evidence="11">8032-3</strain>
    </source>
</reference>
<keyword evidence="7" id="KW-0788">Thiol protease</keyword>
<comment type="catalytic activity">
    <reaction evidence="1">
        <text>Thiol-dependent hydrolysis of ester, thioester, amide, peptide and isopeptide bonds formed by the C-terminal Gly of ubiquitin (a 76-residue protein attached to proteins as an intracellular targeting signal).</text>
        <dbReference type="EC" id="3.4.19.12"/>
    </reaction>
</comment>
<dbReference type="AlphaFoldDB" id="A0AAJ0C097"/>
<evidence type="ECO:0000259" key="9">
    <source>
        <dbReference type="PROSITE" id="PS50206"/>
    </source>
</evidence>
<dbReference type="InterPro" id="IPR028889">
    <property type="entry name" value="USP"/>
</dbReference>
<dbReference type="EMBL" id="MU839007">
    <property type="protein sequence ID" value="KAK1767754.1"/>
    <property type="molecule type" value="Genomic_DNA"/>
</dbReference>
<feature type="domain" description="Rhodanese" evidence="9">
    <location>
        <begin position="400"/>
        <end position="529"/>
    </location>
</feature>
<keyword evidence="4" id="KW-0645">Protease</keyword>
<dbReference type="Gene3D" id="3.90.70.10">
    <property type="entry name" value="Cysteine proteinases"/>
    <property type="match status" value="1"/>
</dbReference>
<comment type="caution">
    <text evidence="11">The sequence shown here is derived from an EMBL/GenBank/DDBJ whole genome shotgun (WGS) entry which is preliminary data.</text>
</comment>
<dbReference type="SUPFAM" id="SSF52821">
    <property type="entry name" value="Rhodanese/Cell cycle control phosphatase"/>
    <property type="match status" value="1"/>
</dbReference>
<comment type="similarity">
    <text evidence="2">Belongs to the peptidase C19 family.</text>
</comment>
<dbReference type="Proteomes" id="UP001244011">
    <property type="component" value="Unassembled WGS sequence"/>
</dbReference>
<dbReference type="PROSITE" id="PS50206">
    <property type="entry name" value="RHODANESE_3"/>
    <property type="match status" value="1"/>
</dbReference>
<dbReference type="Pfam" id="PF00443">
    <property type="entry name" value="UCH"/>
    <property type="match status" value="1"/>
</dbReference>
<gene>
    <name evidence="11" type="ORF">QBC33DRAFT_585776</name>
</gene>
<accession>A0AAJ0C097</accession>
<evidence type="ECO:0000256" key="4">
    <source>
        <dbReference type="ARBA" id="ARBA00022670"/>
    </source>
</evidence>
<dbReference type="CDD" id="cd02257">
    <property type="entry name" value="Peptidase_C19"/>
    <property type="match status" value="1"/>
</dbReference>
<dbReference type="PANTHER" id="PTHR24006:SF888">
    <property type="entry name" value="UBIQUITIN CARBOXYL-TERMINAL HYDROLASE 30"/>
    <property type="match status" value="1"/>
</dbReference>
<dbReference type="InterPro" id="IPR036873">
    <property type="entry name" value="Rhodanese-like_dom_sf"/>
</dbReference>
<evidence type="ECO:0000256" key="7">
    <source>
        <dbReference type="ARBA" id="ARBA00022807"/>
    </source>
</evidence>
<dbReference type="PANTHER" id="PTHR24006">
    <property type="entry name" value="UBIQUITIN CARBOXYL-TERMINAL HYDROLASE"/>
    <property type="match status" value="1"/>
</dbReference>
<sequence length="1071" mass="118049">MSPATIPSSTTVLGNGGDSPAAKGPPPSFTFGAGGSGGGDRRPKRPLPHIDDITSANIDLDSYAHAPIDKVLTTGEEFLRQAETSRSFGRPDLALRDYIQATIIVVDVIKKNKDWVSLQSGNKTLSERYLRLMRQVNASHNIYEKIKADIKADNVRTGVQPSVHRPGTINPAVASRAKANPSTEHGENGTGNATDGRQGRDRVSADNATGKLSALTTSKAKPAVHPKPQALHGNTVRPDGGNLPTRKAVQDLAERFSQLRAATGSPAQDPRIRTQPIMARPVGGREDASPSPRTSFVGENVLPDLPKMPDAIYSPARGTVSSEAAELPSSTPRGIFSRTNSTAAVPNGSSAMKSPPPDDYFASHSPEPTGLPAKRTKLTFPEGDTLSAQGLVELMRSGSKDISILLIDIRSRSEFDDGHIMSQATICVESEVLVRENISANEIADSMILAPSAEQLHFERRHDFDLVVFYDQDSTQISWRTDTPSQRAISGLYNALSHYDFARDSVTRRPKLLEGGLDAWTNLMGEVSLQTSSTTMRARPWASTSSVGRAPIQRLKPRQKFVARPIQDADEARRWEETLNNVESFSPVRTTGDFLRRFPPVSTIQESMVAPVTAAVRTEAGAFGYGSSRQEDLFPSWPAPPQRPAPTVPRPSYSGLAETDNRGELMRVLKTTSKADGDGEVRQFVGLVNPRNWCYGNSSLQSLFGTSGFADDLRTGDWQDKYKVPIKAGEKIQPPQLLTKMLANLFDWMAKGKFRAMEARTLMEYLRHIHGKNIDGTAKEAEEVFGGDYQQDAQEYFSFIIDQLHDETNRLRDKTERLTNYRDNDTRSLLQNSIEYWKAYSELHDSIVDKYWRGLLVLANSCPACGDSSMSFQISDMTPLAITKQDRSLESMLATYTALSAPPDYVCQKCKKKGCRQTKLDFARVPDRLAVTFQRFQSNPRTGVMTKLAHEVSFPIQDLDLGPYCIDGKDRAIQDDKEAETVAKTDRHFSGPFVYDCYAVICHVGASLTAGHYIAYVKDGSSKDPTDWVKFNDTLVTQVKAGTGKPGDELQKMYKDGTQQAYMVFYKRRGT</sequence>
<name>A0AAJ0C097_9PEZI</name>
<dbReference type="GO" id="GO:0016579">
    <property type="term" value="P:protein deubiquitination"/>
    <property type="evidence" value="ECO:0007669"/>
    <property type="project" value="InterPro"/>
</dbReference>
<dbReference type="GeneID" id="85314638"/>
<proteinExistence type="inferred from homology"/>
<dbReference type="InterPro" id="IPR038765">
    <property type="entry name" value="Papain-like_cys_pep_sf"/>
</dbReference>
<protein>
    <recommendedName>
        <fullName evidence="3">ubiquitinyl hydrolase 1</fullName>
        <ecNumber evidence="3">3.4.19.12</ecNumber>
    </recommendedName>
</protein>
<dbReference type="EC" id="3.4.19.12" evidence="3"/>
<evidence type="ECO:0000256" key="8">
    <source>
        <dbReference type="SAM" id="MobiDB-lite"/>
    </source>
</evidence>
<evidence type="ECO:0000313" key="12">
    <source>
        <dbReference type="Proteomes" id="UP001244011"/>
    </source>
</evidence>
<feature type="domain" description="USP" evidence="10">
    <location>
        <begin position="685"/>
        <end position="1069"/>
    </location>
</feature>
<keyword evidence="6" id="KW-0378">Hydrolase</keyword>
<dbReference type="InterPro" id="IPR050164">
    <property type="entry name" value="Peptidase_C19"/>
</dbReference>
<feature type="region of interest" description="Disordered" evidence="8">
    <location>
        <begin position="158"/>
        <end position="242"/>
    </location>
</feature>
<evidence type="ECO:0000256" key="1">
    <source>
        <dbReference type="ARBA" id="ARBA00000707"/>
    </source>
</evidence>
<dbReference type="GO" id="GO:0005634">
    <property type="term" value="C:nucleus"/>
    <property type="evidence" value="ECO:0007669"/>
    <property type="project" value="TreeGrafter"/>
</dbReference>
<keyword evidence="5" id="KW-0833">Ubl conjugation pathway</keyword>
<dbReference type="GO" id="GO:0004843">
    <property type="term" value="F:cysteine-type deubiquitinase activity"/>
    <property type="evidence" value="ECO:0007669"/>
    <property type="project" value="UniProtKB-EC"/>
</dbReference>
<evidence type="ECO:0000259" key="10">
    <source>
        <dbReference type="PROSITE" id="PS50235"/>
    </source>
</evidence>
<evidence type="ECO:0000313" key="11">
    <source>
        <dbReference type="EMBL" id="KAK1767754.1"/>
    </source>
</evidence>
<organism evidence="11 12">
    <name type="scientific">Phialemonium atrogriseum</name>
    <dbReference type="NCBI Taxonomy" id="1093897"/>
    <lineage>
        <taxon>Eukaryota</taxon>
        <taxon>Fungi</taxon>
        <taxon>Dikarya</taxon>
        <taxon>Ascomycota</taxon>
        <taxon>Pezizomycotina</taxon>
        <taxon>Sordariomycetes</taxon>
        <taxon>Sordariomycetidae</taxon>
        <taxon>Cephalothecales</taxon>
        <taxon>Cephalothecaceae</taxon>
        <taxon>Phialemonium</taxon>
    </lineage>
</organism>
<evidence type="ECO:0000256" key="5">
    <source>
        <dbReference type="ARBA" id="ARBA00022786"/>
    </source>
</evidence>
<feature type="region of interest" description="Disordered" evidence="8">
    <location>
        <begin position="281"/>
        <end position="303"/>
    </location>
</feature>
<feature type="compositionally biased region" description="Polar residues" evidence="8">
    <location>
        <begin position="328"/>
        <end position="352"/>
    </location>
</feature>
<dbReference type="GO" id="GO:0005829">
    <property type="term" value="C:cytosol"/>
    <property type="evidence" value="ECO:0007669"/>
    <property type="project" value="TreeGrafter"/>
</dbReference>
<feature type="region of interest" description="Disordered" evidence="8">
    <location>
        <begin position="630"/>
        <end position="659"/>
    </location>
</feature>
<feature type="compositionally biased region" description="Pro residues" evidence="8">
    <location>
        <begin position="637"/>
        <end position="649"/>
    </location>
</feature>
<dbReference type="InterPro" id="IPR001763">
    <property type="entry name" value="Rhodanese-like_dom"/>
</dbReference>
<keyword evidence="12" id="KW-1185">Reference proteome</keyword>
<evidence type="ECO:0000256" key="3">
    <source>
        <dbReference type="ARBA" id="ARBA00012759"/>
    </source>
</evidence>
<feature type="region of interest" description="Disordered" evidence="8">
    <location>
        <begin position="1"/>
        <end position="49"/>
    </location>
</feature>
<feature type="compositionally biased region" description="Polar residues" evidence="8">
    <location>
        <begin position="1"/>
        <end position="13"/>
    </location>
</feature>